<dbReference type="Pfam" id="PF00941">
    <property type="entry name" value="FAD_binding_5"/>
    <property type="match status" value="1"/>
</dbReference>
<feature type="domain" description="FAD-binding PCMH-type" evidence="2">
    <location>
        <begin position="1"/>
        <end position="179"/>
    </location>
</feature>
<gene>
    <name evidence="3" type="ORF">VO01_08845</name>
</gene>
<dbReference type="EMBL" id="CP011043">
    <property type="protein sequence ID" value="AJW79218.1"/>
    <property type="molecule type" value="Genomic_DNA"/>
</dbReference>
<dbReference type="Gene3D" id="3.30.465.10">
    <property type="match status" value="1"/>
</dbReference>
<dbReference type="GO" id="GO:0016491">
    <property type="term" value="F:oxidoreductase activity"/>
    <property type="evidence" value="ECO:0007669"/>
    <property type="project" value="InterPro"/>
</dbReference>
<dbReference type="PANTHER" id="PTHR42659:SF9">
    <property type="entry name" value="XANTHINE DEHYDROGENASE FAD-BINDING SUBUNIT XDHB-RELATED"/>
    <property type="match status" value="1"/>
</dbReference>
<dbReference type="Proteomes" id="UP000032604">
    <property type="component" value="Chromosome"/>
</dbReference>
<evidence type="ECO:0000313" key="3">
    <source>
        <dbReference type="EMBL" id="AJW79218.1"/>
    </source>
</evidence>
<protein>
    <submittedName>
        <fullName evidence="3">FAD-binding molybdopterin dehydrogenase</fullName>
    </submittedName>
</protein>
<proteinExistence type="predicted"/>
<name>A0A0D5CHV0_9MICO</name>
<dbReference type="AlphaFoldDB" id="A0A0D5CHV0"/>
<evidence type="ECO:0000313" key="4">
    <source>
        <dbReference type="Proteomes" id="UP000032604"/>
    </source>
</evidence>
<feature type="compositionally biased region" description="Low complexity" evidence="1">
    <location>
        <begin position="283"/>
        <end position="303"/>
    </location>
</feature>
<dbReference type="InterPro" id="IPR016169">
    <property type="entry name" value="FAD-bd_PCMH_sub2"/>
</dbReference>
<dbReference type="RefSeq" id="WP_045528326.1">
    <property type="nucleotide sequence ID" value="NZ_CP011043.1"/>
</dbReference>
<evidence type="ECO:0000256" key="1">
    <source>
        <dbReference type="SAM" id="MobiDB-lite"/>
    </source>
</evidence>
<evidence type="ECO:0000259" key="2">
    <source>
        <dbReference type="PROSITE" id="PS51387"/>
    </source>
</evidence>
<dbReference type="PATRIC" id="fig|33014.5.peg.1829"/>
<dbReference type="KEGG" id="cmh:VO01_08845"/>
<dbReference type="PANTHER" id="PTHR42659">
    <property type="entry name" value="XANTHINE DEHYDROGENASE SUBUNIT C-RELATED"/>
    <property type="match status" value="1"/>
</dbReference>
<dbReference type="OrthoDB" id="3574189at2"/>
<reference evidence="3 4" key="1">
    <citation type="journal article" date="2015" name="Genome Announc.">
        <title>Complete Genome Sequence of Clavibacter michiganensis subsp. insidiosus R1-1 Using PacBio Single-Molecule Real-Time Technology.</title>
        <authorList>
            <person name="Lu Y."/>
            <person name="Samac D.A."/>
            <person name="Glazebrook J."/>
            <person name="Ishimaru C.A."/>
        </authorList>
    </citation>
    <scope>NUCLEOTIDE SEQUENCE [LARGE SCALE GENOMIC DNA]</scope>
    <source>
        <strain evidence="3 4">R1-1</strain>
    </source>
</reference>
<dbReference type="InterPro" id="IPR051312">
    <property type="entry name" value="Diverse_Substr_Oxidored"/>
</dbReference>
<dbReference type="HOGENOM" id="CLU_071554_0_0_11"/>
<dbReference type="InterPro" id="IPR036318">
    <property type="entry name" value="FAD-bd_PCMH-like_sf"/>
</dbReference>
<accession>A0A0D5CHV0</accession>
<feature type="region of interest" description="Disordered" evidence="1">
    <location>
        <begin position="273"/>
        <end position="303"/>
    </location>
</feature>
<organism evidence="3 4">
    <name type="scientific">Clavibacter michiganensis subsp. insidiosus</name>
    <dbReference type="NCBI Taxonomy" id="33014"/>
    <lineage>
        <taxon>Bacteria</taxon>
        <taxon>Bacillati</taxon>
        <taxon>Actinomycetota</taxon>
        <taxon>Actinomycetes</taxon>
        <taxon>Micrococcales</taxon>
        <taxon>Microbacteriaceae</taxon>
        <taxon>Clavibacter</taxon>
    </lineage>
</organism>
<dbReference type="GO" id="GO:0071949">
    <property type="term" value="F:FAD binding"/>
    <property type="evidence" value="ECO:0007669"/>
    <property type="project" value="InterPro"/>
</dbReference>
<dbReference type="PROSITE" id="PS51387">
    <property type="entry name" value="FAD_PCMH"/>
    <property type="match status" value="1"/>
</dbReference>
<dbReference type="InterPro" id="IPR002346">
    <property type="entry name" value="Mopterin_DH_FAD-bd"/>
</dbReference>
<sequence length="303" mass="30998">MDQPTVRSVVPARTRDDLAALGPTVAALAGGSGIFAEPHPHLTGLVDLQALGWESLVVTDDGLEIAATCTIAEVAGIAPRDGWAAHPLFLQACTALFGSTKIWRVATVGGNVCSALPAGPMTALASALDAEALIWRAAIADDPASDERMPVAELVTGDRTTALRPGDVLRSIHVPVSSLRARTAFRKIALSPIGRSGSVVIGRLDEGGAFTLTVTGATLRPERLRYPALPAADALAEDVRAIGSWFTDAHGAADWRRAVSALLAEEIRAELAGDAAGSGDGPPSGERGTPAGAATTTTAGARP</sequence>
<dbReference type="SUPFAM" id="SSF56176">
    <property type="entry name" value="FAD-binding/transporter-associated domain-like"/>
    <property type="match status" value="1"/>
</dbReference>
<dbReference type="InterPro" id="IPR016166">
    <property type="entry name" value="FAD-bd_PCMH"/>
</dbReference>